<dbReference type="Pfam" id="PF02148">
    <property type="entry name" value="zf-UBP"/>
    <property type="match status" value="1"/>
</dbReference>
<dbReference type="SUPFAM" id="SSF57850">
    <property type="entry name" value="RING/U-box"/>
    <property type="match status" value="1"/>
</dbReference>
<organism evidence="3 4">
    <name type="scientific">Kitasatospora kazusensis</name>
    <dbReference type="NCBI Taxonomy" id="407974"/>
    <lineage>
        <taxon>Bacteria</taxon>
        <taxon>Bacillati</taxon>
        <taxon>Actinomycetota</taxon>
        <taxon>Actinomycetes</taxon>
        <taxon>Kitasatosporales</taxon>
        <taxon>Streptomycetaceae</taxon>
        <taxon>Kitasatospora</taxon>
    </lineage>
</organism>
<dbReference type="Proteomes" id="UP001422759">
    <property type="component" value="Unassembled WGS sequence"/>
</dbReference>
<reference evidence="4" key="1">
    <citation type="journal article" date="2019" name="Int. J. Syst. Evol. Microbiol.">
        <title>The Global Catalogue of Microorganisms (GCM) 10K type strain sequencing project: providing services to taxonomists for standard genome sequencing and annotation.</title>
        <authorList>
            <consortium name="The Broad Institute Genomics Platform"/>
            <consortium name="The Broad Institute Genome Sequencing Center for Infectious Disease"/>
            <person name="Wu L."/>
            <person name="Ma J."/>
        </authorList>
    </citation>
    <scope>NUCLEOTIDE SEQUENCE [LARGE SCALE GENOMIC DNA]</scope>
    <source>
        <strain evidence="4">JCM 14560</strain>
    </source>
</reference>
<dbReference type="Gene3D" id="3.30.40.10">
    <property type="entry name" value="Zinc/RING finger domain, C3HC4 (zinc finger)"/>
    <property type="match status" value="1"/>
</dbReference>
<proteinExistence type="predicted"/>
<accession>A0ABP5LCU1</accession>
<sequence length="138" mass="14578">MPPGSRRHTASGRSPQGVAARPSLGVVGGMSEQRAWEVAEVLGASVQPSCDHLDEARVTAPAADGPPGCEDCLRIGTRWVHLRECLVCGHLGCCDSSPGQHAYAHAHAQSGHDLARSAEPGEDWAWCYADEVFLRPAG</sequence>
<evidence type="ECO:0000259" key="2">
    <source>
        <dbReference type="PROSITE" id="PS50271"/>
    </source>
</evidence>
<feature type="domain" description="UBP-type" evidence="2">
    <location>
        <begin position="48"/>
        <end position="138"/>
    </location>
</feature>
<dbReference type="EMBL" id="BAAANT010000014">
    <property type="protein sequence ID" value="GAA2143275.1"/>
    <property type="molecule type" value="Genomic_DNA"/>
</dbReference>
<evidence type="ECO:0000313" key="3">
    <source>
        <dbReference type="EMBL" id="GAA2143275.1"/>
    </source>
</evidence>
<feature type="compositionally biased region" description="Basic residues" evidence="1">
    <location>
        <begin position="1"/>
        <end position="10"/>
    </location>
</feature>
<dbReference type="InterPro" id="IPR013083">
    <property type="entry name" value="Znf_RING/FYVE/PHD"/>
</dbReference>
<dbReference type="PROSITE" id="PS50271">
    <property type="entry name" value="ZF_UBP"/>
    <property type="match status" value="1"/>
</dbReference>
<gene>
    <name evidence="3" type="ORF">GCM10009760_29410</name>
</gene>
<protein>
    <recommendedName>
        <fullName evidence="2">UBP-type domain-containing protein</fullName>
    </recommendedName>
</protein>
<feature type="region of interest" description="Disordered" evidence="1">
    <location>
        <begin position="1"/>
        <end position="23"/>
    </location>
</feature>
<evidence type="ECO:0000313" key="4">
    <source>
        <dbReference type="Proteomes" id="UP001422759"/>
    </source>
</evidence>
<comment type="caution">
    <text evidence="3">The sequence shown here is derived from an EMBL/GenBank/DDBJ whole genome shotgun (WGS) entry which is preliminary data.</text>
</comment>
<evidence type="ECO:0000256" key="1">
    <source>
        <dbReference type="SAM" id="MobiDB-lite"/>
    </source>
</evidence>
<name>A0ABP5LCU1_9ACTN</name>
<keyword evidence="4" id="KW-1185">Reference proteome</keyword>
<dbReference type="InterPro" id="IPR001607">
    <property type="entry name" value="Znf_UBP"/>
</dbReference>